<dbReference type="GO" id="GO:0005886">
    <property type="term" value="C:plasma membrane"/>
    <property type="evidence" value="ECO:0007669"/>
    <property type="project" value="UniProtKB-SubCell"/>
</dbReference>
<dbReference type="AlphaFoldDB" id="D6XXC7"/>
<reference evidence="10" key="1">
    <citation type="submission" date="2009-10" db="EMBL/GenBank/DDBJ databases">
        <title>Complete sequence of Bacillus selenitireducens MLS10.</title>
        <authorList>
            <consortium name="US DOE Joint Genome Institute"/>
            <person name="Lucas S."/>
            <person name="Copeland A."/>
            <person name="Lapidus A."/>
            <person name="Glavina del Rio T."/>
            <person name="Dalin E."/>
            <person name="Tice H."/>
            <person name="Bruce D."/>
            <person name="Goodwin L."/>
            <person name="Pitluck S."/>
            <person name="Sims D."/>
            <person name="Brettin T."/>
            <person name="Detter J.C."/>
            <person name="Han C."/>
            <person name="Larimer F."/>
            <person name="Land M."/>
            <person name="Hauser L."/>
            <person name="Kyrpides N."/>
            <person name="Ovchinnikova G."/>
            <person name="Stolz J."/>
        </authorList>
    </citation>
    <scope>NUCLEOTIDE SEQUENCE [LARGE SCALE GENOMIC DNA]</scope>
    <source>
        <strain evidence="10">MLS10</strain>
    </source>
</reference>
<feature type="transmembrane region" description="Helical" evidence="7">
    <location>
        <begin position="107"/>
        <end position="128"/>
    </location>
</feature>
<proteinExistence type="inferred from homology"/>
<feature type="transmembrane region" description="Helical" evidence="7">
    <location>
        <begin position="140"/>
        <end position="160"/>
    </location>
</feature>
<name>D6XXC7_BACIE</name>
<evidence type="ECO:0000259" key="9">
    <source>
        <dbReference type="PROSITE" id="PS50928"/>
    </source>
</evidence>
<dbReference type="InterPro" id="IPR035906">
    <property type="entry name" value="MetI-like_sf"/>
</dbReference>
<evidence type="ECO:0000256" key="2">
    <source>
        <dbReference type="ARBA" id="ARBA00022448"/>
    </source>
</evidence>
<evidence type="ECO:0000256" key="3">
    <source>
        <dbReference type="ARBA" id="ARBA00022475"/>
    </source>
</evidence>
<dbReference type="CDD" id="cd06261">
    <property type="entry name" value="TM_PBP2"/>
    <property type="match status" value="1"/>
</dbReference>
<evidence type="ECO:0000256" key="8">
    <source>
        <dbReference type="SAM" id="MobiDB-lite"/>
    </source>
</evidence>
<evidence type="ECO:0000256" key="1">
    <source>
        <dbReference type="ARBA" id="ARBA00004651"/>
    </source>
</evidence>
<dbReference type="InterPro" id="IPR000515">
    <property type="entry name" value="MetI-like"/>
</dbReference>
<dbReference type="Proteomes" id="UP000000271">
    <property type="component" value="Chromosome"/>
</dbReference>
<protein>
    <submittedName>
        <fullName evidence="10">Binding-protein-dependent transport systems inner membrane component</fullName>
    </submittedName>
</protein>
<dbReference type="PANTHER" id="PTHR30193">
    <property type="entry name" value="ABC TRANSPORTER PERMEASE PROTEIN"/>
    <property type="match status" value="1"/>
</dbReference>
<feature type="transmembrane region" description="Helical" evidence="7">
    <location>
        <begin position="236"/>
        <end position="259"/>
    </location>
</feature>
<comment type="subcellular location">
    <subcellularLocation>
        <location evidence="1 7">Cell membrane</location>
        <topology evidence="1 7">Multi-pass membrane protein</topology>
    </subcellularLocation>
</comment>
<evidence type="ECO:0000256" key="7">
    <source>
        <dbReference type="RuleBase" id="RU363032"/>
    </source>
</evidence>
<keyword evidence="6 7" id="KW-0472">Membrane</keyword>
<gene>
    <name evidence="10" type="ordered locus">Bsel_0446</name>
</gene>
<evidence type="ECO:0000256" key="6">
    <source>
        <dbReference type="ARBA" id="ARBA00023136"/>
    </source>
</evidence>
<keyword evidence="3" id="KW-1003">Cell membrane</keyword>
<dbReference type="STRING" id="439292.Bsel_0446"/>
<feature type="region of interest" description="Disordered" evidence="8">
    <location>
        <begin position="1"/>
        <end position="33"/>
    </location>
</feature>
<accession>D6XXC7</accession>
<feature type="transmembrane region" description="Helical" evidence="7">
    <location>
        <begin position="297"/>
        <end position="317"/>
    </location>
</feature>
<comment type="similarity">
    <text evidence="7">Belongs to the binding-protein-dependent transport system permease family.</text>
</comment>
<evidence type="ECO:0000256" key="4">
    <source>
        <dbReference type="ARBA" id="ARBA00022692"/>
    </source>
</evidence>
<dbReference type="HOGENOM" id="CLU_016047_0_2_9"/>
<dbReference type="EMBL" id="CP001791">
    <property type="protein sequence ID" value="ADH97984.1"/>
    <property type="molecule type" value="Genomic_DNA"/>
</dbReference>
<evidence type="ECO:0000313" key="11">
    <source>
        <dbReference type="Proteomes" id="UP000000271"/>
    </source>
</evidence>
<dbReference type="PANTHER" id="PTHR30193:SF37">
    <property type="entry name" value="INNER MEMBRANE ABC TRANSPORTER PERMEASE PROTEIN YCJO"/>
    <property type="match status" value="1"/>
</dbReference>
<feature type="transmembrane region" description="Helical" evidence="7">
    <location>
        <begin position="44"/>
        <end position="70"/>
    </location>
</feature>
<dbReference type="eggNOG" id="COG1175">
    <property type="taxonomic scope" value="Bacteria"/>
</dbReference>
<feature type="domain" description="ABC transmembrane type-1" evidence="9">
    <location>
        <begin position="103"/>
        <end position="316"/>
    </location>
</feature>
<evidence type="ECO:0000256" key="5">
    <source>
        <dbReference type="ARBA" id="ARBA00022989"/>
    </source>
</evidence>
<dbReference type="KEGG" id="bse:Bsel_0446"/>
<dbReference type="SUPFAM" id="SSF161098">
    <property type="entry name" value="MetI-like"/>
    <property type="match status" value="1"/>
</dbReference>
<sequence length="327" mass="37104">MGLKENAAVKFQDEEMEQNFQQEAPPPKKASRSRMKRHEAMMGWLFLLPEMIGLAFLYVFPLGFSLFLSFSEWNLIGGFSEIRFIGLDNFVQMFQDPRVWGALRNNIFYTFMVVPISMMIALLLAVLIHNKVYLRDYFKVAFFIPYISSIIAVGAVWRALYHPTQGPINQFLMSIGIENPPGWLADTSTSLIAIIIITIWTLIGYVVIIYIAGLSNIPDSLYEAADVDGAKPYQKFIHITMPLLGPTHMFLAITLLIGSFKVFDLIAFLTQGGPINSSQVLVYLIYEEGFQRFNMGYASAISWLLFAVVGILTFLTWQVQNAKQFKS</sequence>
<keyword evidence="11" id="KW-1185">Reference proteome</keyword>
<keyword evidence="5 7" id="KW-1133">Transmembrane helix</keyword>
<dbReference type="InterPro" id="IPR051393">
    <property type="entry name" value="ABC_transporter_permease"/>
</dbReference>
<keyword evidence="4 7" id="KW-0812">Transmembrane</keyword>
<evidence type="ECO:0000313" key="10">
    <source>
        <dbReference type="EMBL" id="ADH97984.1"/>
    </source>
</evidence>
<dbReference type="GO" id="GO:0055085">
    <property type="term" value="P:transmembrane transport"/>
    <property type="evidence" value="ECO:0007669"/>
    <property type="project" value="InterPro"/>
</dbReference>
<dbReference type="PROSITE" id="PS50928">
    <property type="entry name" value="ABC_TM1"/>
    <property type="match status" value="1"/>
</dbReference>
<feature type="transmembrane region" description="Helical" evidence="7">
    <location>
        <begin position="191"/>
        <end position="215"/>
    </location>
</feature>
<organism evidence="10 11">
    <name type="scientific">Bacillus selenitireducens (strain ATCC 700615 / DSM 15326 / MLS10)</name>
    <dbReference type="NCBI Taxonomy" id="439292"/>
    <lineage>
        <taxon>Bacteria</taxon>
        <taxon>Bacillati</taxon>
        <taxon>Bacillota</taxon>
        <taxon>Bacilli</taxon>
        <taxon>Bacillales</taxon>
        <taxon>Bacillaceae</taxon>
        <taxon>Salisediminibacterium</taxon>
    </lineage>
</organism>
<dbReference type="Gene3D" id="1.10.3720.10">
    <property type="entry name" value="MetI-like"/>
    <property type="match status" value="1"/>
</dbReference>
<keyword evidence="2 7" id="KW-0813">Transport</keyword>
<dbReference type="Pfam" id="PF00528">
    <property type="entry name" value="BPD_transp_1"/>
    <property type="match status" value="1"/>
</dbReference>